<dbReference type="Gene3D" id="3.90.215.10">
    <property type="entry name" value="Gamma Fibrinogen, chain A, domain 1"/>
    <property type="match status" value="1"/>
</dbReference>
<dbReference type="Pfam" id="PF00147">
    <property type="entry name" value="Fibrinogen_C"/>
    <property type="match status" value="1"/>
</dbReference>
<evidence type="ECO:0000313" key="4">
    <source>
        <dbReference type="RefSeq" id="XP_016929341.3"/>
    </source>
</evidence>
<feature type="domain" description="Fibrinogen C-terminal" evidence="2">
    <location>
        <begin position="66"/>
        <end position="283"/>
    </location>
</feature>
<dbReference type="AlphaFoldDB" id="A0AB39Z6S7"/>
<dbReference type="Proteomes" id="UP001652628">
    <property type="component" value="Chromosome 2L"/>
</dbReference>
<dbReference type="GO" id="GO:0005615">
    <property type="term" value="C:extracellular space"/>
    <property type="evidence" value="ECO:0007669"/>
    <property type="project" value="TreeGrafter"/>
</dbReference>
<dbReference type="PROSITE" id="PS51406">
    <property type="entry name" value="FIBRINOGEN_C_2"/>
    <property type="match status" value="1"/>
</dbReference>
<reference evidence="4" key="2">
    <citation type="submission" date="2025-08" db="UniProtKB">
        <authorList>
            <consortium name="RefSeq"/>
        </authorList>
    </citation>
    <scope>IDENTIFICATION</scope>
</reference>
<proteinExistence type="predicted"/>
<evidence type="ECO:0000313" key="3">
    <source>
        <dbReference type="Proteomes" id="UP001652628"/>
    </source>
</evidence>
<dbReference type="GeneID" id="108009469"/>
<accession>A0AB39Z6S7</accession>
<sequence length="284" mass="32392">MLLGILFSLLILRASGSQDARQVCSLYTICNNIESIGSQVYSIRLEQERQANLLEDLNNKIDPFLNRDDPWPSNCYEALRGSQNSSIRTILVPEYSDNSFEVACDQFRMGGGWTIILRRTDGSENFYREWIDYKHGFGNLSNEYFLGLDKLHAMTNYQQQELLVVMETPKGEQVYELYSNFRIGSESSDYTLEAVGTPSGDAGDSLTYQLGMKFSTKDRKNDIDPNRHCAQSFTGAWWYRGCHHSNLAGKYGDNTFGKGLNWKSFTGHESSLRRATMMIRPKTN</sequence>
<dbReference type="SMART" id="SM00186">
    <property type="entry name" value="FBG"/>
    <property type="match status" value="1"/>
</dbReference>
<dbReference type="PANTHER" id="PTHR19143:SF458">
    <property type="entry name" value="FIBRINOGEN C-TERMINAL DOMAIN-CONTAINING PROTEIN-RELATED"/>
    <property type="match status" value="1"/>
</dbReference>
<organism evidence="3 4">
    <name type="scientific">Drosophila suzukii</name>
    <name type="common">Spotted-wing drosophila fruit fly</name>
    <dbReference type="NCBI Taxonomy" id="28584"/>
    <lineage>
        <taxon>Eukaryota</taxon>
        <taxon>Metazoa</taxon>
        <taxon>Ecdysozoa</taxon>
        <taxon>Arthropoda</taxon>
        <taxon>Hexapoda</taxon>
        <taxon>Insecta</taxon>
        <taxon>Pterygota</taxon>
        <taxon>Neoptera</taxon>
        <taxon>Endopterygota</taxon>
        <taxon>Diptera</taxon>
        <taxon>Brachycera</taxon>
        <taxon>Muscomorpha</taxon>
        <taxon>Ephydroidea</taxon>
        <taxon>Drosophilidae</taxon>
        <taxon>Drosophila</taxon>
        <taxon>Sophophora</taxon>
    </lineage>
</organism>
<keyword evidence="1" id="KW-0732">Signal</keyword>
<dbReference type="InterPro" id="IPR002181">
    <property type="entry name" value="Fibrinogen_a/b/g_C_dom"/>
</dbReference>
<gene>
    <name evidence="4" type="primary">LOC108009469</name>
</gene>
<dbReference type="InterPro" id="IPR050373">
    <property type="entry name" value="Fibrinogen_C-term_domain"/>
</dbReference>
<keyword evidence="3" id="KW-1185">Reference proteome</keyword>
<evidence type="ECO:0000256" key="1">
    <source>
        <dbReference type="SAM" id="SignalP"/>
    </source>
</evidence>
<protein>
    <submittedName>
        <fullName evidence="4">Ryncolin-4-like isoform X1</fullName>
    </submittedName>
</protein>
<name>A0AB39Z6S7_DROSZ</name>
<feature type="signal peptide" evidence="1">
    <location>
        <begin position="1"/>
        <end position="16"/>
    </location>
</feature>
<reference evidence="3" key="1">
    <citation type="submission" date="2025-05" db="UniProtKB">
        <authorList>
            <consortium name="RefSeq"/>
        </authorList>
    </citation>
    <scope>NUCLEOTIDE SEQUENCE [LARGE SCALE GENOMIC DNA]</scope>
</reference>
<dbReference type="CDD" id="cd00087">
    <property type="entry name" value="FReD"/>
    <property type="match status" value="1"/>
</dbReference>
<dbReference type="RefSeq" id="XP_016929341.3">
    <property type="nucleotide sequence ID" value="XM_017073852.4"/>
</dbReference>
<dbReference type="PANTHER" id="PTHR19143">
    <property type="entry name" value="FIBRINOGEN/TENASCIN/ANGIOPOEITIN"/>
    <property type="match status" value="1"/>
</dbReference>
<feature type="chain" id="PRO_5045821497" evidence="1">
    <location>
        <begin position="17"/>
        <end position="284"/>
    </location>
</feature>
<dbReference type="InterPro" id="IPR014716">
    <property type="entry name" value="Fibrinogen_a/b/g_C_1"/>
</dbReference>
<dbReference type="InterPro" id="IPR036056">
    <property type="entry name" value="Fibrinogen-like_C"/>
</dbReference>
<dbReference type="SUPFAM" id="SSF56496">
    <property type="entry name" value="Fibrinogen C-terminal domain-like"/>
    <property type="match status" value="1"/>
</dbReference>
<evidence type="ECO:0000259" key="2">
    <source>
        <dbReference type="PROSITE" id="PS51406"/>
    </source>
</evidence>